<dbReference type="Proteomes" id="UP000641137">
    <property type="component" value="Unassembled WGS sequence"/>
</dbReference>
<dbReference type="RefSeq" id="WP_189492135.1">
    <property type="nucleotide sequence ID" value="NZ_BMZO01000011.1"/>
</dbReference>
<reference evidence="1" key="2">
    <citation type="submission" date="2020-09" db="EMBL/GenBank/DDBJ databases">
        <authorList>
            <person name="Sun Q."/>
            <person name="Kim S."/>
        </authorList>
    </citation>
    <scope>NUCLEOTIDE SEQUENCE</scope>
    <source>
        <strain evidence="1">KCTC 42097</strain>
    </source>
</reference>
<gene>
    <name evidence="1" type="ORF">GCM10010136_30650</name>
</gene>
<dbReference type="EMBL" id="BMZO01000011">
    <property type="protein sequence ID" value="GHC78697.1"/>
    <property type="molecule type" value="Genomic_DNA"/>
</dbReference>
<comment type="caution">
    <text evidence="1">The sequence shown here is derived from an EMBL/GenBank/DDBJ whole genome shotgun (WGS) entry which is preliminary data.</text>
</comment>
<accession>A0A8J3DL61</accession>
<reference evidence="1" key="1">
    <citation type="journal article" date="2014" name="Int. J. Syst. Evol. Microbiol.">
        <title>Complete genome sequence of Corynebacterium casei LMG S-19264T (=DSM 44701T), isolated from a smear-ripened cheese.</title>
        <authorList>
            <consortium name="US DOE Joint Genome Institute (JGI-PGF)"/>
            <person name="Walter F."/>
            <person name="Albersmeier A."/>
            <person name="Kalinowski J."/>
            <person name="Ruckert C."/>
        </authorList>
    </citation>
    <scope>NUCLEOTIDE SEQUENCE</scope>
    <source>
        <strain evidence="1">KCTC 42097</strain>
    </source>
</reference>
<protein>
    <submittedName>
        <fullName evidence="1">Uncharacterized protein</fullName>
    </submittedName>
</protein>
<name>A0A8J3DL61_9HYPH</name>
<evidence type="ECO:0000313" key="2">
    <source>
        <dbReference type="Proteomes" id="UP000641137"/>
    </source>
</evidence>
<evidence type="ECO:0000313" key="1">
    <source>
        <dbReference type="EMBL" id="GHC78697.1"/>
    </source>
</evidence>
<organism evidence="1 2">
    <name type="scientific">Limoniibacter endophyticus</name>
    <dbReference type="NCBI Taxonomy" id="1565040"/>
    <lineage>
        <taxon>Bacteria</taxon>
        <taxon>Pseudomonadati</taxon>
        <taxon>Pseudomonadota</taxon>
        <taxon>Alphaproteobacteria</taxon>
        <taxon>Hyphomicrobiales</taxon>
        <taxon>Bartonellaceae</taxon>
        <taxon>Limoniibacter</taxon>
    </lineage>
</organism>
<sequence length="55" mass="6215">MRSDEIRLNEIEALLATAKSIAFAIEAKEGLMIREKIEDAARKVRSLRDALRKSS</sequence>
<proteinExistence type="predicted"/>
<keyword evidence="2" id="KW-1185">Reference proteome</keyword>
<dbReference type="AlphaFoldDB" id="A0A8J3DL61"/>